<evidence type="ECO:0000313" key="1">
    <source>
        <dbReference type="EMBL" id="KAH0546563.1"/>
    </source>
</evidence>
<dbReference type="SUPFAM" id="SSF54001">
    <property type="entry name" value="Cysteine proteinases"/>
    <property type="match status" value="1"/>
</dbReference>
<keyword evidence="2" id="KW-1185">Reference proteome</keyword>
<proteinExistence type="predicted"/>
<dbReference type="AlphaFoldDB" id="A0AAV7I7A8"/>
<organism evidence="1 2">
    <name type="scientific">Cotesia glomerata</name>
    <name type="common">Lepidopteran parasitic wasp</name>
    <name type="synonym">Apanteles glomeratus</name>
    <dbReference type="NCBI Taxonomy" id="32391"/>
    <lineage>
        <taxon>Eukaryota</taxon>
        <taxon>Metazoa</taxon>
        <taxon>Ecdysozoa</taxon>
        <taxon>Arthropoda</taxon>
        <taxon>Hexapoda</taxon>
        <taxon>Insecta</taxon>
        <taxon>Pterygota</taxon>
        <taxon>Neoptera</taxon>
        <taxon>Endopterygota</taxon>
        <taxon>Hymenoptera</taxon>
        <taxon>Apocrita</taxon>
        <taxon>Ichneumonoidea</taxon>
        <taxon>Braconidae</taxon>
        <taxon>Microgastrinae</taxon>
        <taxon>Cotesia</taxon>
    </lineage>
</organism>
<dbReference type="InterPro" id="IPR038765">
    <property type="entry name" value="Papain-like_cys_pep_sf"/>
</dbReference>
<gene>
    <name evidence="1" type="ORF">KQX54_011539</name>
</gene>
<dbReference type="Proteomes" id="UP000826195">
    <property type="component" value="Unassembled WGS sequence"/>
</dbReference>
<accession>A0AAV7I7A8</accession>
<protein>
    <submittedName>
        <fullName evidence="1">Uncharacterized protein</fullName>
    </submittedName>
</protein>
<reference evidence="1 2" key="1">
    <citation type="journal article" date="2021" name="J. Hered.">
        <title>A chromosome-level genome assembly of the parasitoid wasp, Cotesia glomerata (Hymenoptera: Braconidae).</title>
        <authorList>
            <person name="Pinto B.J."/>
            <person name="Weis J.J."/>
            <person name="Gamble T."/>
            <person name="Ode P.J."/>
            <person name="Paul R."/>
            <person name="Zaspel J.M."/>
        </authorList>
    </citation>
    <scope>NUCLEOTIDE SEQUENCE [LARGE SCALE GENOMIC DNA]</scope>
    <source>
        <strain evidence="1">CgM1</strain>
    </source>
</reference>
<dbReference type="EMBL" id="JAHXZJ010002237">
    <property type="protein sequence ID" value="KAH0546563.1"/>
    <property type="molecule type" value="Genomic_DNA"/>
</dbReference>
<sequence length="525" mass="60327">MNFIDEFTKLKAYEFPLWTAVAIPYIAEHALTTFVEGHFNIVKHHVLKNHLLPLRLDKLLKLILNYYLGNAAVLTSHLKAFNQNDGPFPSPPSKGNKFTINLSSKDINTGQSIKKQQCDFIQAESKNTDDNEENINVRNVEENNNINKIPTKKDELKYCVIINGDSRKKANKAGDDTKFENSTIMKVQDNNINDQKQKLELRKLKGKYFKIYPQIEQQNSVTVLRYHYLCFDSIIQILSSSAMDDPKYMNFIQQSTNKVLQFVKDFTQKPLTCSTYQNRINLLKDLLKNKIEKNLGLNQINLYDSVTCKHSKCFASVPSGYVTYICPNCHVYEKPKIILLSDHEVIGRNGYGALEEALHDNWQQKLCYNNSVSCSSYCNAKLNIYNTQIFIDLDVRADVNSVNSIPGKLSDFPIDINLGSHQYRLSGVIVLEPGHFIPYCRRINNRWDKCNDLNTKVISVRSHTLVLPLGIIYTKVFSKHEDYHEKSNNKQVISQNKVLKLPETISLDDSDITSRDNWRNKEVDG</sequence>
<name>A0AAV7I7A8_COTGL</name>
<comment type="caution">
    <text evidence="1">The sequence shown here is derived from an EMBL/GenBank/DDBJ whole genome shotgun (WGS) entry which is preliminary data.</text>
</comment>
<evidence type="ECO:0000313" key="2">
    <source>
        <dbReference type="Proteomes" id="UP000826195"/>
    </source>
</evidence>